<dbReference type="AlphaFoldDB" id="A0A0A9ETQ8"/>
<feature type="compositionally biased region" description="Basic residues" evidence="1">
    <location>
        <begin position="44"/>
        <end position="55"/>
    </location>
</feature>
<reference evidence="2" key="2">
    <citation type="journal article" date="2015" name="Data Brief">
        <title>Shoot transcriptome of the giant reed, Arundo donax.</title>
        <authorList>
            <person name="Barrero R.A."/>
            <person name="Guerrero F.D."/>
            <person name="Moolhuijzen P."/>
            <person name="Goolsby J.A."/>
            <person name="Tidwell J."/>
            <person name="Bellgard S.E."/>
            <person name="Bellgard M.I."/>
        </authorList>
    </citation>
    <scope>NUCLEOTIDE SEQUENCE</scope>
    <source>
        <tissue evidence="2">Shoot tissue taken approximately 20 cm above the soil surface</tissue>
    </source>
</reference>
<evidence type="ECO:0000313" key="2">
    <source>
        <dbReference type="EMBL" id="JAE03482.1"/>
    </source>
</evidence>
<name>A0A0A9ETQ8_ARUDO</name>
<organism evidence="2">
    <name type="scientific">Arundo donax</name>
    <name type="common">Giant reed</name>
    <name type="synonym">Donax arundinaceus</name>
    <dbReference type="NCBI Taxonomy" id="35708"/>
    <lineage>
        <taxon>Eukaryota</taxon>
        <taxon>Viridiplantae</taxon>
        <taxon>Streptophyta</taxon>
        <taxon>Embryophyta</taxon>
        <taxon>Tracheophyta</taxon>
        <taxon>Spermatophyta</taxon>
        <taxon>Magnoliopsida</taxon>
        <taxon>Liliopsida</taxon>
        <taxon>Poales</taxon>
        <taxon>Poaceae</taxon>
        <taxon>PACMAD clade</taxon>
        <taxon>Arundinoideae</taxon>
        <taxon>Arundineae</taxon>
        <taxon>Arundo</taxon>
    </lineage>
</organism>
<protein>
    <submittedName>
        <fullName evidence="2">Uncharacterized protein</fullName>
    </submittedName>
</protein>
<dbReference type="EMBL" id="GBRH01194414">
    <property type="protein sequence ID" value="JAE03482.1"/>
    <property type="molecule type" value="Transcribed_RNA"/>
</dbReference>
<feature type="region of interest" description="Disordered" evidence="1">
    <location>
        <begin position="35"/>
        <end position="55"/>
    </location>
</feature>
<accession>A0A0A9ETQ8</accession>
<reference evidence="2" key="1">
    <citation type="submission" date="2014-09" db="EMBL/GenBank/DDBJ databases">
        <authorList>
            <person name="Magalhaes I.L.F."/>
            <person name="Oliveira U."/>
            <person name="Santos F.R."/>
            <person name="Vidigal T.H.D.A."/>
            <person name="Brescovit A.D."/>
            <person name="Santos A.J."/>
        </authorList>
    </citation>
    <scope>NUCLEOTIDE SEQUENCE</scope>
    <source>
        <tissue evidence="2">Shoot tissue taken approximately 20 cm above the soil surface</tissue>
    </source>
</reference>
<proteinExistence type="predicted"/>
<sequence>MNGTAVITCERRQQKRKGKRDASVHLFHPLPIHPIPLRSPFHLHPSRRRRRPEMA</sequence>
<evidence type="ECO:0000256" key="1">
    <source>
        <dbReference type="SAM" id="MobiDB-lite"/>
    </source>
</evidence>
<feature type="region of interest" description="Disordered" evidence="1">
    <location>
        <begin position="1"/>
        <end position="22"/>
    </location>
</feature>